<evidence type="ECO:0000313" key="1">
    <source>
        <dbReference type="EMBL" id="EKJ91818.1"/>
    </source>
</evidence>
<accession>K5DFW7</accession>
<comment type="caution">
    <text evidence="1">The sequence shown here is derived from an EMBL/GenBank/DDBJ whole genome shotgun (WGS) entry which is preliminary data.</text>
</comment>
<dbReference type="RefSeq" id="WP_007759527.1">
    <property type="nucleotide sequence ID" value="NZ_AKBZ01000001.1"/>
</dbReference>
<evidence type="ECO:0000313" key="2">
    <source>
        <dbReference type="Proteomes" id="UP000007995"/>
    </source>
</evidence>
<dbReference type="HOGENOM" id="CLU_2663370_0_0_10"/>
<dbReference type="AlphaFoldDB" id="K5DFW7"/>
<sequence length="75" mass="8464">MSAESKLSTLYRVGSNISLNKEQAQGFVGGRYRLEKLIKEKKIRAEKTGSARISPYAINASDVFLYAQEPKEQRI</sequence>
<proteinExistence type="predicted"/>
<organism evidence="1 2">
    <name type="scientific">Bacteroides finegoldii CL09T03C10</name>
    <dbReference type="NCBI Taxonomy" id="997888"/>
    <lineage>
        <taxon>Bacteria</taxon>
        <taxon>Pseudomonadati</taxon>
        <taxon>Bacteroidota</taxon>
        <taxon>Bacteroidia</taxon>
        <taxon>Bacteroidales</taxon>
        <taxon>Bacteroidaceae</taxon>
        <taxon>Bacteroides</taxon>
    </lineage>
</organism>
<dbReference type="Proteomes" id="UP000007995">
    <property type="component" value="Unassembled WGS sequence"/>
</dbReference>
<reference evidence="1 2" key="1">
    <citation type="submission" date="2012-02" db="EMBL/GenBank/DDBJ databases">
        <title>The Genome Sequence of Bacteroides finegoldii CL09T03C10.</title>
        <authorList>
            <consortium name="The Broad Institute Genome Sequencing Platform"/>
            <person name="Earl A."/>
            <person name="Ward D."/>
            <person name="Feldgarden M."/>
            <person name="Gevers D."/>
            <person name="Zitomersky N.L."/>
            <person name="Coyne M.J."/>
            <person name="Comstock L.E."/>
            <person name="Young S.K."/>
            <person name="Zeng Q."/>
            <person name="Gargeya S."/>
            <person name="Fitzgerald M."/>
            <person name="Haas B."/>
            <person name="Abouelleil A."/>
            <person name="Alvarado L."/>
            <person name="Arachchi H.M."/>
            <person name="Berlin A."/>
            <person name="Chapman S.B."/>
            <person name="Gearin G."/>
            <person name="Goldberg J."/>
            <person name="Griggs A."/>
            <person name="Gujja S."/>
            <person name="Hansen M."/>
            <person name="Heiman D."/>
            <person name="Howarth C."/>
            <person name="Larimer J."/>
            <person name="Lui A."/>
            <person name="MacDonald P.J.P."/>
            <person name="McCowen C."/>
            <person name="Montmayeur A."/>
            <person name="Murphy C."/>
            <person name="Neiman D."/>
            <person name="Pearson M."/>
            <person name="Priest M."/>
            <person name="Roberts A."/>
            <person name="Saif S."/>
            <person name="Shea T."/>
            <person name="Sisk P."/>
            <person name="Stolte C."/>
            <person name="Sykes S."/>
            <person name="Wortman J."/>
            <person name="Nusbaum C."/>
            <person name="Birren B."/>
        </authorList>
    </citation>
    <scope>NUCLEOTIDE SEQUENCE [LARGE SCALE GENOMIC DNA]</scope>
    <source>
        <strain evidence="1 2">CL09T03C10</strain>
    </source>
</reference>
<dbReference type="EMBL" id="AGXW01000002">
    <property type="protein sequence ID" value="EKJ91818.1"/>
    <property type="molecule type" value="Genomic_DNA"/>
</dbReference>
<gene>
    <name evidence="1" type="ORF">HMPREF1057_00653</name>
</gene>
<name>K5DFW7_9BACE</name>
<protein>
    <submittedName>
        <fullName evidence="1">Uncharacterized protein</fullName>
    </submittedName>
</protein>